<evidence type="ECO:0000313" key="2">
    <source>
        <dbReference type="EMBL" id="MBW46855.1"/>
    </source>
</evidence>
<reference evidence="2" key="1">
    <citation type="submission" date="2018-01" db="EMBL/GenBank/DDBJ databases">
        <title>An insight into the sialome of Amazonian anophelines.</title>
        <authorList>
            <person name="Ribeiro J.M."/>
            <person name="Scarpassa V."/>
            <person name="Calvo E."/>
        </authorList>
    </citation>
    <scope>NUCLEOTIDE SEQUENCE</scope>
    <source>
        <tissue evidence="2">Salivary glands</tissue>
    </source>
</reference>
<evidence type="ECO:0000256" key="1">
    <source>
        <dbReference type="SAM" id="SignalP"/>
    </source>
</evidence>
<dbReference type="EMBL" id="GGFK01013534">
    <property type="protein sequence ID" value="MBW46855.1"/>
    <property type="molecule type" value="Transcribed_RNA"/>
</dbReference>
<keyword evidence="1" id="KW-0732">Signal</keyword>
<protein>
    <submittedName>
        <fullName evidence="2">Putative secreted protein</fullName>
    </submittedName>
</protein>
<name>A0A2M4B1G5_9DIPT</name>
<feature type="signal peptide" evidence="1">
    <location>
        <begin position="1"/>
        <end position="19"/>
    </location>
</feature>
<organism evidence="2">
    <name type="scientific">Anopheles triannulatus</name>
    <dbReference type="NCBI Taxonomy" id="58253"/>
    <lineage>
        <taxon>Eukaryota</taxon>
        <taxon>Metazoa</taxon>
        <taxon>Ecdysozoa</taxon>
        <taxon>Arthropoda</taxon>
        <taxon>Hexapoda</taxon>
        <taxon>Insecta</taxon>
        <taxon>Pterygota</taxon>
        <taxon>Neoptera</taxon>
        <taxon>Endopterygota</taxon>
        <taxon>Diptera</taxon>
        <taxon>Nematocera</taxon>
        <taxon>Culicoidea</taxon>
        <taxon>Culicidae</taxon>
        <taxon>Anophelinae</taxon>
        <taxon>Anopheles</taxon>
    </lineage>
</organism>
<sequence>MLLAHLAHFSVLFLNTLDSSLLRFASVASLVCRACTRSSLVCSCCRSSAIRSSWASKITLDSSILSEYDGGGSSRQKKSRTAWHVRIASSPRIVLMNVCRPCIRLSMNPLLKLSPNHFLRGNTRLQCGNRLFSLLLSRTKSVYRRSTSQQLCEMLFSMRNLKICKRENRNGNGKWVFVKVSASFV</sequence>
<proteinExistence type="predicted"/>
<feature type="chain" id="PRO_5014831083" evidence="1">
    <location>
        <begin position="20"/>
        <end position="185"/>
    </location>
</feature>
<accession>A0A2M4B1G5</accession>
<dbReference type="AlphaFoldDB" id="A0A2M4B1G5"/>